<evidence type="ECO:0000313" key="11">
    <source>
        <dbReference type="Proteomes" id="UP000269721"/>
    </source>
</evidence>
<dbReference type="PANTHER" id="PTHR45865:SF1">
    <property type="entry name" value="E3 UBIQUITIN-PROTEIN LIGASE SHPRH"/>
    <property type="match status" value="1"/>
</dbReference>
<organism evidence="10 11">
    <name type="scientific">Blyttiomyces helicus</name>
    <dbReference type="NCBI Taxonomy" id="388810"/>
    <lineage>
        <taxon>Eukaryota</taxon>
        <taxon>Fungi</taxon>
        <taxon>Fungi incertae sedis</taxon>
        <taxon>Chytridiomycota</taxon>
        <taxon>Chytridiomycota incertae sedis</taxon>
        <taxon>Chytridiomycetes</taxon>
        <taxon>Chytridiomycetes incertae sedis</taxon>
        <taxon>Blyttiomyces</taxon>
    </lineage>
</organism>
<dbReference type="InterPro" id="IPR059033">
    <property type="entry name" value="C144_05_dom"/>
</dbReference>
<name>A0A4P9WQ38_9FUNG</name>
<gene>
    <name evidence="10" type="ORF">BDK51DRAFT_28455</name>
</gene>
<dbReference type="InterPro" id="IPR001650">
    <property type="entry name" value="Helicase_C-like"/>
</dbReference>
<dbReference type="Gene3D" id="3.40.50.300">
    <property type="entry name" value="P-loop containing nucleotide triphosphate hydrolases"/>
    <property type="match status" value="1"/>
</dbReference>
<dbReference type="Pfam" id="PF26021">
    <property type="entry name" value="Ferritin_C144_05"/>
    <property type="match status" value="1"/>
</dbReference>
<evidence type="ECO:0000256" key="6">
    <source>
        <dbReference type="ARBA" id="ARBA00022840"/>
    </source>
</evidence>
<dbReference type="GO" id="GO:0006974">
    <property type="term" value="P:DNA damage response"/>
    <property type="evidence" value="ECO:0007669"/>
    <property type="project" value="TreeGrafter"/>
</dbReference>
<evidence type="ECO:0000256" key="8">
    <source>
        <dbReference type="SAM" id="MobiDB-lite"/>
    </source>
</evidence>
<dbReference type="InterPro" id="IPR038718">
    <property type="entry name" value="SNF2-like_sf"/>
</dbReference>
<dbReference type="PANTHER" id="PTHR45865">
    <property type="entry name" value="E3 UBIQUITIN-PROTEIN LIGASE SHPRH FAMILY MEMBER"/>
    <property type="match status" value="1"/>
</dbReference>
<dbReference type="OrthoDB" id="5330228at2759"/>
<evidence type="ECO:0000256" key="7">
    <source>
        <dbReference type="PROSITE-ProRule" id="PRU00175"/>
    </source>
</evidence>
<keyword evidence="1" id="KW-0479">Metal-binding</keyword>
<dbReference type="Proteomes" id="UP000269721">
    <property type="component" value="Unassembled WGS sequence"/>
</dbReference>
<feature type="compositionally biased region" description="Basic and acidic residues" evidence="8">
    <location>
        <begin position="871"/>
        <end position="881"/>
    </location>
</feature>
<dbReference type="GO" id="GO:0061630">
    <property type="term" value="F:ubiquitin protein ligase activity"/>
    <property type="evidence" value="ECO:0007669"/>
    <property type="project" value="TreeGrafter"/>
</dbReference>
<dbReference type="InterPro" id="IPR052583">
    <property type="entry name" value="ATP-helicase/E3_Ub-Ligase"/>
</dbReference>
<dbReference type="SUPFAM" id="SSF57850">
    <property type="entry name" value="RING/U-box"/>
    <property type="match status" value="1"/>
</dbReference>
<dbReference type="Pfam" id="PF13923">
    <property type="entry name" value="zf-C3HC4_2"/>
    <property type="match status" value="1"/>
</dbReference>
<dbReference type="GO" id="GO:0008270">
    <property type="term" value="F:zinc ion binding"/>
    <property type="evidence" value="ECO:0007669"/>
    <property type="project" value="UniProtKB-KW"/>
</dbReference>
<evidence type="ECO:0000313" key="10">
    <source>
        <dbReference type="EMBL" id="RKO93898.1"/>
    </source>
</evidence>
<feature type="domain" description="RING-type" evidence="9">
    <location>
        <begin position="1272"/>
        <end position="1309"/>
    </location>
</feature>
<protein>
    <submittedName>
        <fullName evidence="10">SNF2 family N-terminal domain-containing protein</fullName>
    </submittedName>
</protein>
<dbReference type="Pfam" id="PF00176">
    <property type="entry name" value="SNF2-rel_dom"/>
    <property type="match status" value="1"/>
</dbReference>
<accession>A0A4P9WQ38</accession>
<reference evidence="11" key="1">
    <citation type="journal article" date="2018" name="Nat. Microbiol.">
        <title>Leveraging single-cell genomics to expand the fungal tree of life.</title>
        <authorList>
            <person name="Ahrendt S.R."/>
            <person name="Quandt C.A."/>
            <person name="Ciobanu D."/>
            <person name="Clum A."/>
            <person name="Salamov A."/>
            <person name="Andreopoulos B."/>
            <person name="Cheng J.F."/>
            <person name="Woyke T."/>
            <person name="Pelin A."/>
            <person name="Henrissat B."/>
            <person name="Reynolds N.K."/>
            <person name="Benny G.L."/>
            <person name="Smith M.E."/>
            <person name="James T.Y."/>
            <person name="Grigoriev I.V."/>
        </authorList>
    </citation>
    <scope>NUCLEOTIDE SEQUENCE [LARGE SCALE GENOMIC DNA]</scope>
</reference>
<dbReference type="GO" id="GO:0016787">
    <property type="term" value="F:hydrolase activity"/>
    <property type="evidence" value="ECO:0007669"/>
    <property type="project" value="UniProtKB-KW"/>
</dbReference>
<sequence length="1609" mass="176062">MPTAPAPAIVWTIDELKPLSFPRESSMRNPNFPDATTERESKLRTSWAARTSPGGTLPTDGAYYLGTLPITFHVPFPTNDIGWADCAGHLPLSRPVDIEFVDHHETKSESMPDFFLIRARDEVDEVLISRSIVTSVEDGIRALYEAWKLGICAFDARLELVEAMAGPPTVDESLVRPGADDRPLLDPTSVGASSVPASSKFLQARISIRVAIIPGAASILTDVAESRTGRNYHLVKETNYLLSTLYPTLRTAPPLPEAARRFATGVSSGAFLSLLVPDPPPVEVDNPGLQPQDLEAVMHPFQRGAVGWMLNREGVTLDEAGQIRQVGPVDPAEPPVLFVNVVTELGLKVFYCPITGMLSVRRPEGLDVDRNLLGGILADEMGTGKTIMTLALILLHRAGPTSFPPVDPNDVMSIANIAPVFEHPSEPARICWVCKKARTKKVKGAASVPLKCAGCSRWAHDICAAKRVVGEDEPVFCDHCSSRIAEAEIENPLLSAATLIIAPDTIVQQWESEIALHAPGLRVYRYSGKDKKTLTYMSANLLGRFDVVLTTYEVLRSEVQTTRPGSELSLAGGLGGCEWTIETPRCGIWENGVAAFALDEGQMVESADSSPSGAPYPAFLHPEMASRIPRFHPWAVSGTPMGRTGLPSLHGVLSYLEIPPLTPSIRPWERLAKDLVFRPLFHDLLARLIHRNTKRNVASEMNVPPQTETTVRLSLEPVERAWYDTILERMLQDVGTQISAALGEVQEFGGFLPHEQGGRILQGDVAKMRGWLKALRQACCHPQVGTQGRFGPGIKTMPELLRALVIEANRDATSEEREGFAIKVRKAQIYVFRDDLPSARSIYEDIEKNLDRITRGLESENVEPKQSPNRIKGEGKQHADVSDDDDDPHMAEFADATDPAERSSKDDGDELESQLEAHRRWLEIHHRVVFLLASVYHTCGDTENENKFYEKAANIRAQLLTPARDAARFYAKTLLKAGVRVGDWDAGVAPSPPPLLLNPPYLGEGDDPKLLEAKGAKLLADLNRQWEGMGTWRTIILDTLAATRGGGVGETTSDATGDEFTEGIEQQDKAWAFIEAFTACSIARRRLLTGEGTKDTAAVRLGQAKASPKRRARRPDLEIVAAPVSDQNRALAELQGNLKVEREALFGGDKDLETRECLRSILLRLRALGTGRERFWSEVYENAVQKLQRVDAEILRFGLLFNARAKYFRQLQAISDQVTAPEPPEDLDEELGETLDLEDAHHIRFRDFQARHNYLRNLLADAGDANAPRQHCTICISDFDRGVMTPCMHVFCRSCIVRWMALNRTCPICVAPIPKNQLVDVTLQRPDSRTPAGGSGLKEGAASSSSDGTVSCVASGSGSGLGPNETATVATEDAQSAALLARLSTIPLLGSYGTKIDTLVRHVIDVTTAHPDSCAPAAKAIIFSQWEDMLDIVAAALDQNKVGFVGLGREGFRRGGGGIAMSGNAPHAVTRFREEDDVKVFMLHAKNQSAGLTLIRATHVFMVEPMLDLALEAQAVGRVHRIGQRFPTQVWRYVVRNTVEDRCNQMMRSRALARQAIALTGADEGPTERDGSLMVVHSADNSGGGGEVIGDIDVVLLLGGEDREETKKD</sequence>
<dbReference type="Pfam" id="PF00271">
    <property type="entry name" value="Helicase_C"/>
    <property type="match status" value="1"/>
</dbReference>
<dbReference type="CDD" id="cd15489">
    <property type="entry name" value="PHD_SF"/>
    <property type="match status" value="1"/>
</dbReference>
<evidence type="ECO:0000259" key="9">
    <source>
        <dbReference type="PROSITE" id="PS50089"/>
    </source>
</evidence>
<keyword evidence="5" id="KW-0862">Zinc</keyword>
<evidence type="ECO:0000256" key="5">
    <source>
        <dbReference type="ARBA" id="ARBA00022833"/>
    </source>
</evidence>
<dbReference type="InterPro" id="IPR027417">
    <property type="entry name" value="P-loop_NTPase"/>
</dbReference>
<feature type="region of interest" description="Disordered" evidence="8">
    <location>
        <begin position="1325"/>
        <end position="1349"/>
    </location>
</feature>
<dbReference type="InterPro" id="IPR000330">
    <property type="entry name" value="SNF2_N"/>
</dbReference>
<evidence type="ECO:0000256" key="2">
    <source>
        <dbReference type="ARBA" id="ARBA00022741"/>
    </source>
</evidence>
<evidence type="ECO:0000256" key="3">
    <source>
        <dbReference type="ARBA" id="ARBA00022771"/>
    </source>
</evidence>
<dbReference type="GO" id="GO:0005524">
    <property type="term" value="F:ATP binding"/>
    <property type="evidence" value="ECO:0007669"/>
    <property type="project" value="InterPro"/>
</dbReference>
<dbReference type="InterPro" id="IPR013083">
    <property type="entry name" value="Znf_RING/FYVE/PHD"/>
</dbReference>
<keyword evidence="11" id="KW-1185">Reference proteome</keyword>
<dbReference type="SMART" id="SM00184">
    <property type="entry name" value="RING"/>
    <property type="match status" value="1"/>
</dbReference>
<dbReference type="PROSITE" id="PS50089">
    <property type="entry name" value="ZF_RING_2"/>
    <property type="match status" value="1"/>
</dbReference>
<proteinExistence type="predicted"/>
<feature type="region of interest" description="Disordered" evidence="8">
    <location>
        <begin position="22"/>
        <end position="51"/>
    </location>
</feature>
<dbReference type="InterPro" id="IPR049730">
    <property type="entry name" value="SNF2/RAD54-like_C"/>
</dbReference>
<dbReference type="PROSITE" id="PS00518">
    <property type="entry name" value="ZF_RING_1"/>
    <property type="match status" value="1"/>
</dbReference>
<dbReference type="GO" id="GO:0000209">
    <property type="term" value="P:protein polyubiquitination"/>
    <property type="evidence" value="ECO:0007669"/>
    <property type="project" value="TreeGrafter"/>
</dbReference>
<evidence type="ECO:0000256" key="1">
    <source>
        <dbReference type="ARBA" id="ARBA00022723"/>
    </source>
</evidence>
<dbReference type="EMBL" id="KZ994079">
    <property type="protein sequence ID" value="RKO93898.1"/>
    <property type="molecule type" value="Genomic_DNA"/>
</dbReference>
<dbReference type="Gene3D" id="3.30.40.10">
    <property type="entry name" value="Zinc/RING finger domain, C3HC4 (zinc finger)"/>
    <property type="match status" value="1"/>
</dbReference>
<keyword evidence="4" id="KW-0378">Hydrolase</keyword>
<evidence type="ECO:0000256" key="4">
    <source>
        <dbReference type="ARBA" id="ARBA00022801"/>
    </source>
</evidence>
<dbReference type="GO" id="GO:0005634">
    <property type="term" value="C:nucleus"/>
    <property type="evidence" value="ECO:0007669"/>
    <property type="project" value="TreeGrafter"/>
</dbReference>
<dbReference type="CDD" id="cd18793">
    <property type="entry name" value="SF2_C_SNF"/>
    <property type="match status" value="1"/>
</dbReference>
<feature type="region of interest" description="Disordered" evidence="8">
    <location>
        <begin position="855"/>
        <end position="911"/>
    </location>
</feature>
<dbReference type="InterPro" id="IPR001841">
    <property type="entry name" value="Znf_RING"/>
</dbReference>
<dbReference type="InterPro" id="IPR017907">
    <property type="entry name" value="Znf_RING_CS"/>
</dbReference>
<keyword evidence="6" id="KW-0067">ATP-binding</keyword>
<keyword evidence="3 7" id="KW-0863">Zinc-finger</keyword>
<dbReference type="SUPFAM" id="SSF52540">
    <property type="entry name" value="P-loop containing nucleoside triphosphate hydrolases"/>
    <property type="match status" value="2"/>
</dbReference>
<keyword evidence="2" id="KW-0547">Nucleotide-binding</keyword>
<dbReference type="Gene3D" id="3.40.50.10810">
    <property type="entry name" value="Tandem AAA-ATPase domain"/>
    <property type="match status" value="2"/>
</dbReference>